<dbReference type="GeneID" id="93646499"/>
<evidence type="ECO:0000256" key="1">
    <source>
        <dbReference type="ARBA" id="ARBA00007997"/>
    </source>
</evidence>
<evidence type="ECO:0000256" key="4">
    <source>
        <dbReference type="RuleBase" id="RU367090"/>
    </source>
</evidence>
<dbReference type="Pfam" id="PF13639">
    <property type="entry name" value="zf-RING_2"/>
    <property type="match status" value="1"/>
</dbReference>
<evidence type="ECO:0000259" key="5">
    <source>
        <dbReference type="PROSITE" id="PS50089"/>
    </source>
</evidence>
<gene>
    <name evidence="6" type="ORF">NEDG_00149</name>
</gene>
<dbReference type="SMART" id="SM01197">
    <property type="entry name" value="FANCL_C"/>
    <property type="match status" value="1"/>
</dbReference>
<dbReference type="EMBL" id="LTDL01000014">
    <property type="protein sequence ID" value="OAG31674.1"/>
    <property type="molecule type" value="Genomic_DNA"/>
</dbReference>
<keyword evidence="3 4" id="KW-0863">Zinc-finger</keyword>
<dbReference type="GO" id="GO:0005829">
    <property type="term" value="C:cytosol"/>
    <property type="evidence" value="ECO:0007669"/>
    <property type="project" value="UniProtKB-UniRule"/>
</dbReference>
<dbReference type="GO" id="GO:1990112">
    <property type="term" value="C:RQC complex"/>
    <property type="evidence" value="ECO:0007669"/>
    <property type="project" value="UniProtKB-UniRule"/>
</dbReference>
<reference evidence="6 7" key="1">
    <citation type="submission" date="2016-02" db="EMBL/GenBank/DDBJ databases">
        <title>Discovery of a natural microsporidian pathogen with a broad tissue tropism in Caenorhabditis elegans.</title>
        <authorList>
            <person name="Luallen R.J."/>
            <person name="Reinke A.W."/>
            <person name="Tong L."/>
            <person name="Botts M.R."/>
            <person name="Felix M.-A."/>
            <person name="Troemel E.R."/>
        </authorList>
    </citation>
    <scope>NUCLEOTIDE SEQUENCE [LARGE SCALE GENOMIC DNA]</scope>
    <source>
        <strain evidence="6 7">JUm2807</strain>
    </source>
</reference>
<dbReference type="UniPathway" id="UPA00143"/>
<dbReference type="GO" id="GO:0043023">
    <property type="term" value="F:ribosomal large subunit binding"/>
    <property type="evidence" value="ECO:0007669"/>
    <property type="project" value="TreeGrafter"/>
</dbReference>
<sequence length="1111" mass="123682">MNPFECATGAYTDRKVVQYFATVQKKDVNTRNRALEKVLANIGELDAESLEQCLYDAMPVLCQEAQESTLSLVSQILGQLLERGSFGRVEERMHLWMGSFLERQDLTGRQLVSRLAKTKRLSGILGRLSQVSSGIAWLRGKIVEAHYLRVPDLPKAKLLEINTQKEQELSLLSSLLQKIKEKHTLPASLQEHIEECVVRRLDQTKSQQKWALCAVLGTSYALDALEREAGDVDSKTFTALVTSPQFQKLVEETYQGGVQEGTNMFVRACTAIPVEGFQALGGLADRKVLLQKVLESNGLEQVAAFEVDLTESEVGRFNETVGPTKINALLQNRHQHLNPNAPALYAGLSIADRVRRADVIGGKMEEVDKELVERLTVEEVREKKIFSEAVRTFGKRFFSEEEMFSDEENLYIATHHPSLCTEHTIDLMFKHGLFPEEILSGMGEHLQGHFIAHLKSTPHETVKELYEAVKNSIGAESEALILSLLYRDPAFKNTAFKEPLAIKSIGSLPKEYILFLSERNGLRPESILQQIVEAGNEACVGALDLADDYLYLSAFFKQEAVGQTAQPMLFGETYTQWEGILAHLGRKEGCKVSLLTQALKTTHSIRGPEFPAGCARSGCVCTNSQQEVFGGEGLVQEIVRGIRFHQDAKASPAINRPLFSSGAYAEIERAFKEVVLESSRGASPSASQDSARYGFLHRLNIVSLVSEAPAEDKDLLIYALARILTATRQHTTATNQHTPLYNAILAVLPQASKRTVSFCLAQITEGTPCIYTLNYSDLSTQALHRLERFLVSSVERASLAIKTDKAWGGAMPSYRYAAYLPVLKAFGKHYASAVLNLYSIAKAEKDAIDAEIFYMMFDIPALGNVEDMEVFEWRLFLCICKEVRSIEICALISAMVRATCAWLSFLIGCEKNSLEMLGLFAQSFPGLAGIFYKSCQSRARIQKYFATTITGPLIREEAARPLQGVDMKVKSIAETHVIVATYKIEDSTLEVNAVFPKDYPLSAPTVSIVKCVGVKKQRLQRLMLRIQVLLSEFCRIGEAMALWKLALDESVNGVEECGICFFMIDEVTKFFPDAECPHCSNKFHKSCLLKWLQKSRGLCPVCREEIGSGGK</sequence>
<dbReference type="PANTHER" id="PTHR12389">
    <property type="entry name" value="ZINC FINGER PROTEIN 294"/>
    <property type="match status" value="1"/>
</dbReference>
<keyword evidence="4" id="KW-0833">Ubl conjugation pathway</keyword>
<comment type="caution">
    <text evidence="6">The sequence shown here is derived from an EMBL/GenBank/DDBJ whole genome shotgun (WGS) entry which is preliminary data.</text>
</comment>
<comment type="function">
    <text evidence="4">E3 ubiquitin-protein ligase. Component of the ribosome quality control complex (RQC), a ribosome-associated complex that mediates ubiquitination and extraction of incompletely synthesized nascent chains for proteasomal degradation.</text>
</comment>
<comment type="pathway">
    <text evidence="4">Protein modification; protein ubiquitination.</text>
</comment>
<dbReference type="GO" id="GO:0008270">
    <property type="term" value="F:zinc ion binding"/>
    <property type="evidence" value="ECO:0007669"/>
    <property type="project" value="UniProtKB-KW"/>
</dbReference>
<name>A0A177EI68_9MICR</name>
<dbReference type="InterPro" id="IPR039795">
    <property type="entry name" value="LTN1/Rkr1"/>
</dbReference>
<keyword evidence="7" id="KW-1185">Reference proteome</keyword>
<protein>
    <recommendedName>
        <fullName evidence="2 4">E3 ubiquitin-protein ligase listerin</fullName>
        <ecNumber evidence="4">2.3.2.27</ecNumber>
    </recommendedName>
    <alternativeName>
        <fullName evidence="4">RING-type E3 ubiquitin transferase listerin</fullName>
    </alternativeName>
</protein>
<keyword evidence="4" id="KW-0808">Transferase</keyword>
<keyword evidence="4" id="KW-0862">Zinc</keyword>
<dbReference type="SUPFAM" id="SSF57850">
    <property type="entry name" value="RING/U-box"/>
    <property type="match status" value="1"/>
</dbReference>
<dbReference type="GO" id="GO:0072344">
    <property type="term" value="P:rescue of stalled ribosome"/>
    <property type="evidence" value="ECO:0007669"/>
    <property type="project" value="UniProtKB-UniRule"/>
</dbReference>
<dbReference type="Proteomes" id="UP000185944">
    <property type="component" value="Unassembled WGS sequence"/>
</dbReference>
<dbReference type="GO" id="GO:0061630">
    <property type="term" value="F:ubiquitin protein ligase activity"/>
    <property type="evidence" value="ECO:0007669"/>
    <property type="project" value="UniProtKB-UniRule"/>
</dbReference>
<dbReference type="VEuPathDB" id="MicrosporidiaDB:NEDG_00149"/>
<evidence type="ECO:0000256" key="2">
    <source>
        <dbReference type="ARBA" id="ARBA00017157"/>
    </source>
</evidence>
<organism evidence="6 7">
    <name type="scientific">Nematocida displodere</name>
    <dbReference type="NCBI Taxonomy" id="1805483"/>
    <lineage>
        <taxon>Eukaryota</taxon>
        <taxon>Fungi</taxon>
        <taxon>Fungi incertae sedis</taxon>
        <taxon>Microsporidia</taxon>
        <taxon>Nematocida</taxon>
    </lineage>
</organism>
<dbReference type="OrthoDB" id="2191389at2759"/>
<evidence type="ECO:0000313" key="7">
    <source>
        <dbReference type="Proteomes" id="UP000185944"/>
    </source>
</evidence>
<evidence type="ECO:0000256" key="3">
    <source>
        <dbReference type="PROSITE-ProRule" id="PRU00175"/>
    </source>
</evidence>
<dbReference type="AlphaFoldDB" id="A0A177EI68"/>
<dbReference type="Pfam" id="PF23009">
    <property type="entry name" value="UBC_like"/>
    <property type="match status" value="1"/>
</dbReference>
<accession>A0A177EI68</accession>
<proteinExistence type="inferred from homology"/>
<dbReference type="PROSITE" id="PS50089">
    <property type="entry name" value="ZF_RING_2"/>
    <property type="match status" value="1"/>
</dbReference>
<dbReference type="InterPro" id="IPR001841">
    <property type="entry name" value="Znf_RING"/>
</dbReference>
<dbReference type="GO" id="GO:1990116">
    <property type="term" value="P:ribosome-associated ubiquitin-dependent protein catabolic process"/>
    <property type="evidence" value="ECO:0007669"/>
    <property type="project" value="UniProtKB-UniRule"/>
</dbReference>
<dbReference type="RefSeq" id="XP_067545275.1">
    <property type="nucleotide sequence ID" value="XM_067687567.1"/>
</dbReference>
<feature type="domain" description="RING-type" evidence="5">
    <location>
        <begin position="1057"/>
        <end position="1103"/>
    </location>
</feature>
<comment type="subunit">
    <text evidence="4">Component of the ribosome quality control complex (RQC).</text>
</comment>
<dbReference type="Gene3D" id="3.30.40.10">
    <property type="entry name" value="Zinc/RING finger domain, C3HC4 (zinc finger)"/>
    <property type="match status" value="1"/>
</dbReference>
<dbReference type="PANTHER" id="PTHR12389:SF0">
    <property type="entry name" value="E3 UBIQUITIN-PROTEIN LIGASE LISTERIN"/>
    <property type="match status" value="1"/>
</dbReference>
<dbReference type="InterPro" id="IPR013083">
    <property type="entry name" value="Znf_RING/FYVE/PHD"/>
</dbReference>
<dbReference type="InterPro" id="IPR054478">
    <property type="entry name" value="LTN1_UBC"/>
</dbReference>
<dbReference type="GO" id="GO:0016567">
    <property type="term" value="P:protein ubiquitination"/>
    <property type="evidence" value="ECO:0007669"/>
    <property type="project" value="UniProtKB-UniPathway"/>
</dbReference>
<comment type="similarity">
    <text evidence="1 4">Belongs to the LTN1 family.</text>
</comment>
<dbReference type="EC" id="2.3.2.27" evidence="4"/>
<keyword evidence="4" id="KW-0479">Metal-binding</keyword>
<dbReference type="STRING" id="1805483.A0A177EI68"/>
<comment type="catalytic activity">
    <reaction evidence="4">
        <text>S-ubiquitinyl-[E2 ubiquitin-conjugating enzyme]-L-cysteine + [acceptor protein]-L-lysine = [E2 ubiquitin-conjugating enzyme]-L-cysteine + N(6)-ubiquitinyl-[acceptor protein]-L-lysine.</text>
        <dbReference type="EC" id="2.3.2.27"/>
    </reaction>
</comment>
<evidence type="ECO:0000313" key="6">
    <source>
        <dbReference type="EMBL" id="OAG31674.1"/>
    </source>
</evidence>